<dbReference type="AlphaFoldDB" id="A0A6C2U7L0"/>
<dbReference type="Proteomes" id="UP000366872">
    <property type="component" value="Unassembled WGS sequence"/>
</dbReference>
<protein>
    <submittedName>
        <fullName evidence="1">Uncharacterized protein</fullName>
    </submittedName>
</protein>
<sequence>MKLKTHAWRRHWPVVGCLLLGGCAKVPVHQQRLAAKPNMTFSDSQVFNYGNSLQSQIEPGSATLGASTSSGCTSCK</sequence>
<organism evidence="1 2">
    <name type="scientific">Pontiella desulfatans</name>
    <dbReference type="NCBI Taxonomy" id="2750659"/>
    <lineage>
        <taxon>Bacteria</taxon>
        <taxon>Pseudomonadati</taxon>
        <taxon>Kiritimatiellota</taxon>
        <taxon>Kiritimatiellia</taxon>
        <taxon>Kiritimatiellales</taxon>
        <taxon>Pontiellaceae</taxon>
        <taxon>Pontiella</taxon>
    </lineage>
</organism>
<accession>A0A6C2U7L0</accession>
<dbReference type="RefSeq" id="WP_136080963.1">
    <property type="nucleotide sequence ID" value="NZ_CAAHFG010000002.1"/>
</dbReference>
<gene>
    <name evidence="1" type="ORF">PDESU_03979</name>
</gene>
<keyword evidence="2" id="KW-1185">Reference proteome</keyword>
<name>A0A6C2U7L0_PONDE</name>
<evidence type="ECO:0000313" key="2">
    <source>
        <dbReference type="Proteomes" id="UP000366872"/>
    </source>
</evidence>
<proteinExistence type="predicted"/>
<dbReference type="EMBL" id="CAAHFG010000002">
    <property type="protein sequence ID" value="VGO15396.1"/>
    <property type="molecule type" value="Genomic_DNA"/>
</dbReference>
<reference evidence="1 2" key="1">
    <citation type="submission" date="2019-04" db="EMBL/GenBank/DDBJ databases">
        <authorList>
            <person name="Van Vliet M D."/>
        </authorList>
    </citation>
    <scope>NUCLEOTIDE SEQUENCE [LARGE SCALE GENOMIC DNA]</scope>
    <source>
        <strain evidence="1 2">F1</strain>
    </source>
</reference>
<evidence type="ECO:0000313" key="1">
    <source>
        <dbReference type="EMBL" id="VGO15396.1"/>
    </source>
</evidence>
<dbReference type="PROSITE" id="PS51257">
    <property type="entry name" value="PROKAR_LIPOPROTEIN"/>
    <property type="match status" value="1"/>
</dbReference>